<comment type="cofactor">
    <cofactor evidence="3">
        <name>Ni(2+)</name>
        <dbReference type="ChEBI" id="CHEBI:49786"/>
    </cofactor>
</comment>
<dbReference type="OrthoDB" id="6018540at2759"/>
<evidence type="ECO:0000256" key="5">
    <source>
        <dbReference type="ARBA" id="ARBA00005225"/>
    </source>
</evidence>
<reference evidence="26" key="1">
    <citation type="submission" date="2025-08" db="UniProtKB">
        <authorList>
            <consortium name="RefSeq"/>
        </authorList>
    </citation>
    <scope>IDENTIFICATION</scope>
    <source>
        <tissue evidence="26">Tentacle</tissue>
    </source>
</reference>
<dbReference type="NCBIfam" id="TIGR00555">
    <property type="entry name" value="panK_eukar"/>
    <property type="match status" value="1"/>
</dbReference>
<dbReference type="CDD" id="cd24123">
    <property type="entry name" value="ASKHA_NBD_PanK-II_Pank4"/>
    <property type="match status" value="1"/>
</dbReference>
<evidence type="ECO:0000256" key="8">
    <source>
        <dbReference type="ARBA" id="ARBA00019490"/>
    </source>
</evidence>
<dbReference type="Pfam" id="PF01937">
    <property type="entry name" value="ARMT1-like_dom"/>
    <property type="match status" value="1"/>
</dbReference>
<evidence type="ECO:0000256" key="12">
    <source>
        <dbReference type="ARBA" id="ARBA00022723"/>
    </source>
</evidence>
<keyword evidence="25" id="KW-1185">Reference proteome</keyword>
<dbReference type="Gene3D" id="3.30.420.510">
    <property type="match status" value="1"/>
</dbReference>
<dbReference type="PANTHER" id="PTHR12280:SF20">
    <property type="entry name" value="4'-PHOSPHOPANTETHEINE PHOSPHATASE"/>
    <property type="match status" value="1"/>
</dbReference>
<comment type="similarity">
    <text evidence="23">Belongs to the type II pantothenate kinase family.</text>
</comment>
<proteinExistence type="inferred from homology"/>
<evidence type="ECO:0000256" key="2">
    <source>
        <dbReference type="ARBA" id="ARBA00001936"/>
    </source>
</evidence>
<dbReference type="Pfam" id="PF03630">
    <property type="entry name" value="Fumble"/>
    <property type="match status" value="1"/>
</dbReference>
<comment type="pathway">
    <text evidence="5">Cofactor biosynthesis; coenzyme A biosynthesis; CoA from (R)-pantothenate: step 1/5.</text>
</comment>
<dbReference type="Gene3D" id="1.20.1700.10">
    <property type="entry name" value="AF1104-like"/>
    <property type="match status" value="1"/>
</dbReference>
<name>A0A6P8GYH7_ACTTE</name>
<comment type="subunit">
    <text evidence="6">Homodimer. Interacts with PKM.</text>
</comment>
<comment type="catalytic activity">
    <reaction evidence="1">
        <text>(R)-pantothenate + ATP = (R)-4'-phosphopantothenate + ADP + H(+)</text>
        <dbReference type="Rhea" id="RHEA:16373"/>
        <dbReference type="ChEBI" id="CHEBI:10986"/>
        <dbReference type="ChEBI" id="CHEBI:15378"/>
        <dbReference type="ChEBI" id="CHEBI:29032"/>
        <dbReference type="ChEBI" id="CHEBI:30616"/>
        <dbReference type="ChEBI" id="CHEBI:456216"/>
        <dbReference type="EC" id="2.7.1.33"/>
    </reaction>
</comment>
<comment type="cofactor">
    <cofactor evidence="2">
        <name>Mn(2+)</name>
        <dbReference type="ChEBI" id="CHEBI:29035"/>
    </cofactor>
</comment>
<dbReference type="AlphaFoldDB" id="A0A6P8GYH7"/>
<evidence type="ECO:0000256" key="14">
    <source>
        <dbReference type="ARBA" id="ARBA00022777"/>
    </source>
</evidence>
<evidence type="ECO:0000256" key="21">
    <source>
        <dbReference type="ARBA" id="ARBA00032948"/>
    </source>
</evidence>
<evidence type="ECO:0000256" key="4">
    <source>
        <dbReference type="ARBA" id="ARBA00004496"/>
    </source>
</evidence>
<evidence type="ECO:0000256" key="7">
    <source>
        <dbReference type="ARBA" id="ARBA00012102"/>
    </source>
</evidence>
<dbReference type="InParanoid" id="A0A6P8GYH7"/>
<dbReference type="Gene3D" id="3.40.50.10880">
    <property type="entry name" value="Uncharacterised protein PF01937, DUF89, domain 3"/>
    <property type="match status" value="1"/>
</dbReference>
<organism evidence="25 26">
    <name type="scientific">Actinia tenebrosa</name>
    <name type="common">Australian red waratah sea anemone</name>
    <dbReference type="NCBI Taxonomy" id="6105"/>
    <lineage>
        <taxon>Eukaryota</taxon>
        <taxon>Metazoa</taxon>
        <taxon>Cnidaria</taxon>
        <taxon>Anthozoa</taxon>
        <taxon>Hexacorallia</taxon>
        <taxon>Actiniaria</taxon>
        <taxon>Actiniidae</taxon>
        <taxon>Actinia</taxon>
    </lineage>
</organism>
<evidence type="ECO:0000256" key="17">
    <source>
        <dbReference type="ARBA" id="ARBA00022993"/>
    </source>
</evidence>
<dbReference type="GO" id="GO:0005829">
    <property type="term" value="C:cytosol"/>
    <property type="evidence" value="ECO:0007669"/>
    <property type="project" value="TreeGrafter"/>
</dbReference>
<keyword evidence="19" id="KW-0464">Manganese</keyword>
<evidence type="ECO:0000256" key="19">
    <source>
        <dbReference type="ARBA" id="ARBA00023211"/>
    </source>
</evidence>
<evidence type="ECO:0000256" key="6">
    <source>
        <dbReference type="ARBA" id="ARBA00011388"/>
    </source>
</evidence>
<dbReference type="InterPro" id="IPR035073">
    <property type="entry name" value="At2g17340_3_helix_bundle"/>
</dbReference>
<evidence type="ECO:0000256" key="23">
    <source>
        <dbReference type="ARBA" id="ARBA00060870"/>
    </source>
</evidence>
<dbReference type="GO" id="GO:0046872">
    <property type="term" value="F:metal ion binding"/>
    <property type="evidence" value="ECO:0007669"/>
    <property type="project" value="UniProtKB-KW"/>
</dbReference>
<dbReference type="Gene3D" id="3.30.420.40">
    <property type="match status" value="1"/>
</dbReference>
<dbReference type="GO" id="GO:0005634">
    <property type="term" value="C:nucleus"/>
    <property type="evidence" value="ECO:0007669"/>
    <property type="project" value="TreeGrafter"/>
</dbReference>
<dbReference type="GeneID" id="116286823"/>
<evidence type="ECO:0000256" key="18">
    <source>
        <dbReference type="ARBA" id="ARBA00023074"/>
    </source>
</evidence>
<dbReference type="PANTHER" id="PTHR12280">
    <property type="entry name" value="PANTOTHENATE KINASE"/>
    <property type="match status" value="1"/>
</dbReference>
<protein>
    <recommendedName>
        <fullName evidence="8">4'-phosphopantetheine phosphatase</fullName>
        <ecNumber evidence="7">2.7.1.33</ecNumber>
    </recommendedName>
    <alternativeName>
        <fullName evidence="21">Inactive pantothenic acid kinase 4</fullName>
    </alternativeName>
</protein>
<evidence type="ECO:0000256" key="11">
    <source>
        <dbReference type="ARBA" id="ARBA00022679"/>
    </source>
</evidence>
<dbReference type="GO" id="GO:0004594">
    <property type="term" value="F:pantothenate kinase activity"/>
    <property type="evidence" value="ECO:0007669"/>
    <property type="project" value="UniProtKB-EC"/>
</dbReference>
<dbReference type="Proteomes" id="UP000515163">
    <property type="component" value="Unplaced"/>
</dbReference>
<evidence type="ECO:0000256" key="22">
    <source>
        <dbReference type="ARBA" id="ARBA00046055"/>
    </source>
</evidence>
<dbReference type="GO" id="GO:0016787">
    <property type="term" value="F:hydrolase activity"/>
    <property type="evidence" value="ECO:0007669"/>
    <property type="project" value="UniProtKB-KW"/>
</dbReference>
<evidence type="ECO:0000256" key="20">
    <source>
        <dbReference type="ARBA" id="ARBA00029347"/>
    </source>
</evidence>
<evidence type="ECO:0000256" key="9">
    <source>
        <dbReference type="ARBA" id="ARBA00022490"/>
    </source>
</evidence>
<evidence type="ECO:0000256" key="3">
    <source>
        <dbReference type="ARBA" id="ARBA00001967"/>
    </source>
</evidence>
<evidence type="ECO:0000259" key="24">
    <source>
        <dbReference type="Pfam" id="PF01937"/>
    </source>
</evidence>
<keyword evidence="16" id="KW-0067">ATP-binding</keyword>
<evidence type="ECO:0000313" key="25">
    <source>
        <dbReference type="Proteomes" id="UP000515163"/>
    </source>
</evidence>
<keyword evidence="12" id="KW-0479">Metal-binding</keyword>
<evidence type="ECO:0000256" key="16">
    <source>
        <dbReference type="ARBA" id="ARBA00022840"/>
    </source>
</evidence>
<dbReference type="SUPFAM" id="SSF111321">
    <property type="entry name" value="AF1104-like"/>
    <property type="match status" value="1"/>
</dbReference>
<sequence length="702" mass="78750">MVVTEMSASNENGYHSGYATSIDITRMFRNMSNAKLFAVDIGGSLAKVAYMSEVQHARKRLKSFCSEDSDKERTIGNPIYEIKDQQECGLRLHFIKFETKYVETCVDFIQQNLLEKTDNVVKVMKATGGGAHKYKDMLTTKLGVRVDKEDEMQCLIRGCNFVLSTLPDEVFQFCRDEDSQYVFRHLESNEIFPYLLVNIGSGVSIIQVNSKDHYQRVGGTSMGGGTFWGLGSLLTKAKGFDELLELATQGQHKNVDVLVKDIYGGPYTGSGLPADLTASSFGKAVRSCNDKQEDGHKFAECDIAKSLLQMISNDIAQIASLYARLSGIKKIFFSGYFIRGIPATMHTLTYGINYWSKDAQQALFLRHEGYLGAIGAFLKGAEEYGVSPLQFKTWEENYAASTGLPTATSKEKTLDGKPMNQQYGGLQCDVLELDQISQDLVPFPLLSSPGEYQPDTDDLTVDSEARKYWLDCFGGSALDKVVERAIASQPNLPDAKDRAEKFRAKYQDHLNVLYDKPFSYGSLTVRSLLDTREQCLDEFQFPDLYAEVKQQENEDALRLFSQRVQDLDNLPHDDQRQESLVRGILAGNVFDWGAMEVAELMEKKLLGFSSAMDKLQKRPWLIDDLDEWINNTQNKVYKCALVFVDNSGADIILGVFPFVRYLLLCGTKVILAANSYPALNDVMFSELNILLEQLTGLCPDIR</sequence>
<dbReference type="InterPro" id="IPR002791">
    <property type="entry name" value="ARMT1-like_metal-bd"/>
</dbReference>
<keyword evidence="15" id="KW-0378">Hydrolase</keyword>
<dbReference type="InterPro" id="IPR036075">
    <property type="entry name" value="ARMT-1-like_metal-bd_sf"/>
</dbReference>
<keyword evidence="13" id="KW-0547">Nucleotide-binding</keyword>
<dbReference type="GO" id="GO:0015937">
    <property type="term" value="P:coenzyme A biosynthetic process"/>
    <property type="evidence" value="ECO:0007669"/>
    <property type="project" value="UniProtKB-KW"/>
</dbReference>
<dbReference type="RefSeq" id="XP_031549269.1">
    <property type="nucleotide sequence ID" value="XM_031693409.1"/>
</dbReference>
<keyword evidence="10" id="KW-0533">Nickel</keyword>
<feature type="domain" description="Damage-control phosphatase ARMT1-like metal-binding" evidence="24">
    <location>
        <begin position="481"/>
        <end position="695"/>
    </location>
</feature>
<keyword evidence="9" id="KW-0963">Cytoplasm</keyword>
<evidence type="ECO:0000256" key="15">
    <source>
        <dbReference type="ARBA" id="ARBA00022801"/>
    </source>
</evidence>
<dbReference type="EC" id="2.7.1.33" evidence="7"/>
<keyword evidence="18" id="KW-0944">Nitration</keyword>
<accession>A0A6P8GYH7</accession>
<comment type="catalytic activity">
    <reaction evidence="20">
        <text>(R)-4'-phospho-S-sulfopantetheine + H2O = (R)-S-sulfopantetheine + phosphate</text>
        <dbReference type="Rhea" id="RHEA:68340"/>
        <dbReference type="ChEBI" id="CHEBI:15377"/>
        <dbReference type="ChEBI" id="CHEBI:43474"/>
        <dbReference type="ChEBI" id="CHEBI:177302"/>
        <dbReference type="ChEBI" id="CHEBI:177303"/>
    </reaction>
    <physiologicalReaction direction="left-to-right" evidence="20">
        <dbReference type="Rhea" id="RHEA:68341"/>
    </physiologicalReaction>
</comment>
<keyword evidence="17" id="KW-0173">Coenzyme A biosynthesis</keyword>
<keyword evidence="11" id="KW-0808">Transferase</keyword>
<dbReference type="FunFam" id="3.30.420.510:FF:000002">
    <property type="entry name" value="Pantothenate kinase 4"/>
    <property type="match status" value="1"/>
</dbReference>
<dbReference type="FunFam" id="3.30.420.40:FF:000025">
    <property type="entry name" value="pantothenate kinase 2, mitochondrial"/>
    <property type="match status" value="1"/>
</dbReference>
<keyword evidence="14" id="KW-0418">Kinase</keyword>
<dbReference type="KEGG" id="aten:116286823"/>
<comment type="subcellular location">
    <subcellularLocation>
        <location evidence="4">Cytoplasm</location>
    </subcellularLocation>
</comment>
<evidence type="ECO:0000256" key="10">
    <source>
        <dbReference type="ARBA" id="ARBA00022596"/>
    </source>
</evidence>
<evidence type="ECO:0000256" key="1">
    <source>
        <dbReference type="ARBA" id="ARBA00001206"/>
    </source>
</evidence>
<dbReference type="GO" id="GO:0005524">
    <property type="term" value="F:ATP binding"/>
    <property type="evidence" value="ECO:0007669"/>
    <property type="project" value="UniProtKB-KW"/>
</dbReference>
<dbReference type="SUPFAM" id="SSF53067">
    <property type="entry name" value="Actin-like ATPase domain"/>
    <property type="match status" value="2"/>
</dbReference>
<evidence type="ECO:0000313" key="26">
    <source>
        <dbReference type="RefSeq" id="XP_031549269.1"/>
    </source>
</evidence>
<dbReference type="InterPro" id="IPR004567">
    <property type="entry name" value="Type_II_PanK"/>
</dbReference>
<dbReference type="InterPro" id="IPR043129">
    <property type="entry name" value="ATPase_NBD"/>
</dbReference>
<comment type="function">
    <text evidence="22">Phosphatase which shows a preference for 4'-phosphopantetheine and its oxidatively damaged forms (sulfonate or S-sulfonate), providing strong indirect evidence that the phosphatase activity pre-empts damage in the coenzyme A (CoA) pathway. Hydrolyzing excess 4'-phosphopantetheine could constitute a directed overflow mechanism to prevent its oxidation to the S-sulfonate, sulfonate, or other forms. Hydrolyzing 4'-phosphopantetheine sulfonate or S-sulfonate would forestall their conversion to inactive forms of CoA and acyl carrier protein. May play a role in the physiological regulation of CoA intracellular levels.</text>
</comment>
<gene>
    <name evidence="26" type="primary">LOC116286823</name>
</gene>
<dbReference type="FunCoup" id="A0A6P8GYH7">
    <property type="interactions" value="1723"/>
</dbReference>
<evidence type="ECO:0000256" key="13">
    <source>
        <dbReference type="ARBA" id="ARBA00022741"/>
    </source>
</evidence>